<dbReference type="KEGG" id="aay:WYH_00615"/>
<protein>
    <submittedName>
        <fullName evidence="1">Uncharacterized protein</fullName>
    </submittedName>
</protein>
<dbReference type="STRING" id="1267766.WYH_00615"/>
<dbReference type="EMBL" id="CP011452">
    <property type="protein sequence ID" value="AKH41671.1"/>
    <property type="molecule type" value="Genomic_DNA"/>
</dbReference>
<reference evidence="1" key="1">
    <citation type="submission" date="2015-05" db="EMBL/GenBank/DDBJ databases">
        <title>The complete genome of Altererythrobacter atlanticus strain 26DY36.</title>
        <authorList>
            <person name="Wu Y.-H."/>
            <person name="Cheng H."/>
            <person name="Wu X.-W."/>
        </authorList>
    </citation>
    <scope>NUCLEOTIDE SEQUENCE [LARGE SCALE GENOMIC DNA]</scope>
    <source>
        <strain evidence="1">26DY36</strain>
    </source>
</reference>
<name>A0A0F7KRC8_9SPHN</name>
<proteinExistence type="predicted"/>
<dbReference type="RefSeq" id="WP_046902659.1">
    <property type="nucleotide sequence ID" value="NZ_CP011452.2"/>
</dbReference>
<organism evidence="1 2">
    <name type="scientific">Croceibacterium atlanticum</name>
    <dbReference type="NCBI Taxonomy" id="1267766"/>
    <lineage>
        <taxon>Bacteria</taxon>
        <taxon>Pseudomonadati</taxon>
        <taxon>Pseudomonadota</taxon>
        <taxon>Alphaproteobacteria</taxon>
        <taxon>Sphingomonadales</taxon>
        <taxon>Erythrobacteraceae</taxon>
        <taxon>Croceibacterium</taxon>
    </lineage>
</organism>
<dbReference type="PATRIC" id="fig|1267766.3.peg.621"/>
<dbReference type="OrthoDB" id="7427752at2"/>
<dbReference type="AlphaFoldDB" id="A0A0F7KRC8"/>
<keyword evidence="2" id="KW-1185">Reference proteome</keyword>
<gene>
    <name evidence="1" type="ORF">WYH_00615</name>
</gene>
<dbReference type="Gene3D" id="1.20.120.160">
    <property type="entry name" value="HPT domain"/>
    <property type="match status" value="1"/>
</dbReference>
<dbReference type="Proteomes" id="UP000034392">
    <property type="component" value="Chromosome"/>
</dbReference>
<evidence type="ECO:0000313" key="2">
    <source>
        <dbReference type="Proteomes" id="UP000034392"/>
    </source>
</evidence>
<evidence type="ECO:0000313" key="1">
    <source>
        <dbReference type="EMBL" id="AKH41671.1"/>
    </source>
</evidence>
<accession>A0A0F7KRC8</accession>
<dbReference type="GO" id="GO:0000160">
    <property type="term" value="P:phosphorelay signal transduction system"/>
    <property type="evidence" value="ECO:0007669"/>
    <property type="project" value="InterPro"/>
</dbReference>
<dbReference type="SUPFAM" id="SSF47226">
    <property type="entry name" value="Histidine-containing phosphotransfer domain, HPT domain"/>
    <property type="match status" value="1"/>
</dbReference>
<dbReference type="InterPro" id="IPR036641">
    <property type="entry name" value="HPT_dom_sf"/>
</dbReference>
<sequence>MANESGNFDAHLAAAAGEDPGLVSELRACFLESMAQQIDLLQRARCDGNWITAAQRLKGLGASFHSQTLIGLADEALDGAPGDPVIIRRLAEFSASFLPSATN</sequence>